<comment type="catalytic activity">
    <reaction evidence="8">
        <text>L-ornithine + H(+) = putrescine + CO2</text>
        <dbReference type="Rhea" id="RHEA:22964"/>
        <dbReference type="ChEBI" id="CHEBI:15378"/>
        <dbReference type="ChEBI" id="CHEBI:16526"/>
        <dbReference type="ChEBI" id="CHEBI:46911"/>
        <dbReference type="ChEBI" id="CHEBI:326268"/>
        <dbReference type="EC" id="4.1.1.17"/>
    </reaction>
</comment>
<dbReference type="PRINTS" id="PR01182">
    <property type="entry name" value="ORNDCRBXLASE"/>
</dbReference>
<dbReference type="RefSeq" id="WP_313762874.1">
    <property type="nucleotide sequence ID" value="NZ_BAAAVH010000039.1"/>
</dbReference>
<comment type="similarity">
    <text evidence="2">Belongs to the Orn/Lys/Arg decarboxylase class-II family.</text>
</comment>
<dbReference type="SUPFAM" id="SSF50621">
    <property type="entry name" value="Alanine racemase C-terminal domain-like"/>
    <property type="match status" value="1"/>
</dbReference>
<name>A0ABW1ETB2_9ACTN</name>
<dbReference type="Pfam" id="PF02784">
    <property type="entry name" value="Orn_Arg_deC_N"/>
    <property type="match status" value="1"/>
</dbReference>
<dbReference type="Gene3D" id="3.20.20.10">
    <property type="entry name" value="Alanine racemase"/>
    <property type="match status" value="1"/>
</dbReference>
<dbReference type="PANTHER" id="PTHR11482:SF6">
    <property type="entry name" value="ORNITHINE DECARBOXYLASE 1-RELATED"/>
    <property type="match status" value="1"/>
</dbReference>
<keyword evidence="5" id="KW-0456">Lyase</keyword>
<dbReference type="Gene3D" id="2.40.37.10">
    <property type="entry name" value="Lyase, Ornithine Decarboxylase, Chain A, domain 1"/>
    <property type="match status" value="1"/>
</dbReference>
<evidence type="ECO:0000256" key="5">
    <source>
        <dbReference type="ARBA" id="ARBA00023239"/>
    </source>
</evidence>
<keyword evidence="3" id="KW-0210">Decarboxylase</keyword>
<keyword evidence="12" id="KW-1185">Reference proteome</keyword>
<feature type="domain" description="Orn/DAP/Arg decarboxylase 2 N-terminal" evidence="10">
    <location>
        <begin position="73"/>
        <end position="316"/>
    </location>
</feature>
<dbReference type="PANTHER" id="PTHR11482">
    <property type="entry name" value="ARGININE/DIAMINOPIMELATE/ORNITHINE DECARBOXYLASE"/>
    <property type="match status" value="1"/>
</dbReference>
<evidence type="ECO:0000256" key="9">
    <source>
        <dbReference type="SAM" id="MobiDB-lite"/>
    </source>
</evidence>
<feature type="region of interest" description="Disordered" evidence="9">
    <location>
        <begin position="1"/>
        <end position="50"/>
    </location>
</feature>
<evidence type="ECO:0000259" key="10">
    <source>
        <dbReference type="Pfam" id="PF02784"/>
    </source>
</evidence>
<dbReference type="InterPro" id="IPR022653">
    <property type="entry name" value="De-COase2_pyr-phos_BS"/>
</dbReference>
<dbReference type="EMBL" id="JBHSOD010000007">
    <property type="protein sequence ID" value="MFC5885011.1"/>
    <property type="molecule type" value="Genomic_DNA"/>
</dbReference>
<evidence type="ECO:0000256" key="2">
    <source>
        <dbReference type="ARBA" id="ARBA00008872"/>
    </source>
</evidence>
<evidence type="ECO:0000256" key="1">
    <source>
        <dbReference type="ARBA" id="ARBA00001933"/>
    </source>
</evidence>
<comment type="cofactor">
    <cofactor evidence="1">
        <name>pyridoxal 5'-phosphate</name>
        <dbReference type="ChEBI" id="CHEBI:597326"/>
    </cofactor>
</comment>
<dbReference type="PROSITE" id="PS00878">
    <property type="entry name" value="ODR_DC_2_1"/>
    <property type="match status" value="1"/>
</dbReference>
<evidence type="ECO:0000256" key="7">
    <source>
        <dbReference type="ARBA" id="ARBA00034138"/>
    </source>
</evidence>
<evidence type="ECO:0000256" key="6">
    <source>
        <dbReference type="ARBA" id="ARBA00034115"/>
    </source>
</evidence>
<dbReference type="InterPro" id="IPR009006">
    <property type="entry name" value="Ala_racemase/Decarboxylase_C"/>
</dbReference>
<dbReference type="InterPro" id="IPR022644">
    <property type="entry name" value="De-COase2_N"/>
</dbReference>
<dbReference type="PRINTS" id="PR01179">
    <property type="entry name" value="ODADCRBXLASE"/>
</dbReference>
<proteinExistence type="inferred from homology"/>
<dbReference type="InterPro" id="IPR002433">
    <property type="entry name" value="Orn_de-COase"/>
</dbReference>
<gene>
    <name evidence="11" type="ORF">ACFP0N_08490</name>
</gene>
<dbReference type="InterPro" id="IPR000183">
    <property type="entry name" value="Orn/DAP/Arg_de-COase"/>
</dbReference>
<dbReference type="SUPFAM" id="SSF51419">
    <property type="entry name" value="PLP-binding barrel"/>
    <property type="match status" value="1"/>
</dbReference>
<feature type="compositionally biased region" description="Pro residues" evidence="9">
    <location>
        <begin position="30"/>
        <end position="43"/>
    </location>
</feature>
<dbReference type="InterPro" id="IPR029066">
    <property type="entry name" value="PLP-binding_barrel"/>
</dbReference>
<evidence type="ECO:0000256" key="8">
    <source>
        <dbReference type="ARBA" id="ARBA00049127"/>
    </source>
</evidence>
<protein>
    <recommendedName>
        <fullName evidence="7">ornithine decarboxylase</fullName>
        <ecNumber evidence="7">4.1.1.17</ecNumber>
    </recommendedName>
</protein>
<dbReference type="EC" id="4.1.1.17" evidence="7"/>
<dbReference type="Proteomes" id="UP001596067">
    <property type="component" value="Unassembled WGS sequence"/>
</dbReference>
<sequence>MSGTRAGRPGAGLAGTALRTCHQAADLPPRQAPDPTPRRPSAPTPRSLALPQDGTLRAALAAATDDRIVYDLDGIEAQYAALLRELPGVGVRFALKACPVDEVLACLAQLGAGCDAASPHEIEQALRAGVPVGLIHYGNTVKSDRNIAEAYRLGVRDFATDSLADVTAIAVHAPGSRVFCRLATSGEGALWGLSRKFGCSPEDAVLVLEAARAAGLTPAGLSVHVGSQQMTSEAWQSALDLLAGVVGTLNGRGILLDHVNLGGGLPALGVLDKRGRPLDPPVDKMFAMIREGVQRLREVSASPLDFLLEPGRHLVADHGAIRAHVSRLTARRQPSGELRHWLYLSCGKFNGLYEMDELQYRLEFPTHTAALPSATPGTPAATVPAVVAGPTCDSDDAYAHEDGLVRVPAAAESGDPVWVFSCGAYATAYMTQGFNGFQPLPYTCVRAGAASPEVPPR</sequence>
<keyword evidence="4" id="KW-0663">Pyridoxal phosphate</keyword>
<reference evidence="12" key="1">
    <citation type="journal article" date="2019" name="Int. J. Syst. Evol. Microbiol.">
        <title>The Global Catalogue of Microorganisms (GCM) 10K type strain sequencing project: providing services to taxonomists for standard genome sequencing and annotation.</title>
        <authorList>
            <consortium name="The Broad Institute Genomics Platform"/>
            <consortium name="The Broad Institute Genome Sequencing Center for Infectious Disease"/>
            <person name="Wu L."/>
            <person name="Ma J."/>
        </authorList>
    </citation>
    <scope>NUCLEOTIDE SEQUENCE [LARGE SCALE GENOMIC DNA]</scope>
    <source>
        <strain evidence="12">CGMCC 4.1469</strain>
    </source>
</reference>
<evidence type="ECO:0000313" key="11">
    <source>
        <dbReference type="EMBL" id="MFC5885011.1"/>
    </source>
</evidence>
<evidence type="ECO:0000313" key="12">
    <source>
        <dbReference type="Proteomes" id="UP001596067"/>
    </source>
</evidence>
<comment type="pathway">
    <text evidence="6">Amine and polyamine biosynthesis; putrescine biosynthesis via L-ornithine pathway; putrescine from L-ornithine: step 1/1.</text>
</comment>
<organism evidence="11 12">
    <name type="scientific">Kitasatospora aburaviensis</name>
    <dbReference type="NCBI Taxonomy" id="67265"/>
    <lineage>
        <taxon>Bacteria</taxon>
        <taxon>Bacillati</taxon>
        <taxon>Actinomycetota</taxon>
        <taxon>Actinomycetes</taxon>
        <taxon>Kitasatosporales</taxon>
        <taxon>Streptomycetaceae</taxon>
        <taxon>Kitasatospora</taxon>
    </lineage>
</organism>
<comment type="caution">
    <text evidence="11">The sequence shown here is derived from an EMBL/GenBank/DDBJ whole genome shotgun (WGS) entry which is preliminary data.</text>
</comment>
<evidence type="ECO:0000256" key="4">
    <source>
        <dbReference type="ARBA" id="ARBA00022898"/>
    </source>
</evidence>
<dbReference type="CDD" id="cd00622">
    <property type="entry name" value="PLPDE_III_ODC"/>
    <property type="match status" value="1"/>
</dbReference>
<accession>A0ABW1ETB2</accession>
<evidence type="ECO:0000256" key="3">
    <source>
        <dbReference type="ARBA" id="ARBA00022793"/>
    </source>
</evidence>